<evidence type="ECO:0000256" key="1">
    <source>
        <dbReference type="ARBA" id="ARBA00004141"/>
    </source>
</evidence>
<feature type="transmembrane region" description="Helical" evidence="6">
    <location>
        <begin position="68"/>
        <end position="86"/>
    </location>
</feature>
<comment type="similarity">
    <text evidence="2">Belongs to the TMEM86 family.</text>
</comment>
<dbReference type="GO" id="GO:0016020">
    <property type="term" value="C:membrane"/>
    <property type="evidence" value="ECO:0007669"/>
    <property type="project" value="UniProtKB-SubCell"/>
</dbReference>
<dbReference type="InterPro" id="IPR012506">
    <property type="entry name" value="TMEM86B-like"/>
</dbReference>
<gene>
    <name evidence="7" type="ORF">AJ85_11345</name>
</gene>
<dbReference type="PANTHER" id="PTHR31885:SF6">
    <property type="entry name" value="GH04784P"/>
    <property type="match status" value="1"/>
</dbReference>
<dbReference type="AlphaFoldDB" id="A0A4S4JYK1"/>
<reference evidence="7 8" key="1">
    <citation type="submission" date="2014-01" db="EMBL/GenBank/DDBJ databases">
        <title>Draft genome sequencing of Bacillus alcalophilus CGMCC 1.3604.</title>
        <authorList>
            <person name="Yang J."/>
            <person name="Diao L."/>
            <person name="Yang S."/>
        </authorList>
    </citation>
    <scope>NUCLEOTIDE SEQUENCE [LARGE SCALE GENOMIC DNA]</scope>
    <source>
        <strain evidence="7 8">CGMCC 1.3604</strain>
    </source>
</reference>
<keyword evidence="4 6" id="KW-1133">Transmembrane helix</keyword>
<feature type="transmembrane region" description="Helical" evidence="6">
    <location>
        <begin position="93"/>
        <end position="114"/>
    </location>
</feature>
<keyword evidence="5 6" id="KW-0472">Membrane</keyword>
<dbReference type="EMBL" id="JALP01000159">
    <property type="protein sequence ID" value="THG90355.1"/>
    <property type="molecule type" value="Genomic_DNA"/>
</dbReference>
<evidence type="ECO:0000256" key="3">
    <source>
        <dbReference type="ARBA" id="ARBA00022692"/>
    </source>
</evidence>
<evidence type="ECO:0000256" key="4">
    <source>
        <dbReference type="ARBA" id="ARBA00022989"/>
    </source>
</evidence>
<proteinExistence type="inferred from homology"/>
<comment type="subcellular location">
    <subcellularLocation>
        <location evidence="1">Membrane</location>
        <topology evidence="1">Multi-pass membrane protein</topology>
    </subcellularLocation>
</comment>
<feature type="transmembrane region" description="Helical" evidence="6">
    <location>
        <begin position="120"/>
        <end position="143"/>
    </location>
</feature>
<evidence type="ECO:0000256" key="6">
    <source>
        <dbReference type="SAM" id="Phobius"/>
    </source>
</evidence>
<organism evidence="7 8">
    <name type="scientific">Alkalihalobacillus alcalophilus ATCC 27647 = CGMCC 1.3604</name>
    <dbReference type="NCBI Taxonomy" id="1218173"/>
    <lineage>
        <taxon>Bacteria</taxon>
        <taxon>Bacillati</taxon>
        <taxon>Bacillota</taxon>
        <taxon>Bacilli</taxon>
        <taxon>Bacillales</taxon>
        <taxon>Bacillaceae</taxon>
        <taxon>Alkalihalobacillus</taxon>
    </lineage>
</organism>
<sequence length="148" mass="16301">MVADGVIIFSFIGGLVVFLIGHLFYLSAFLKVSVGELKNKLILLPFILYMGTMGYFLLAAIFDSGDTNMVIPVVLYILVIGAMGISAVWTRNVYATIGSLLFIISDSVLAWNLFVESISYSHVWIMTTYYGAQYFIATSIGSLKNKSN</sequence>
<evidence type="ECO:0000256" key="5">
    <source>
        <dbReference type="ARBA" id="ARBA00023136"/>
    </source>
</evidence>
<dbReference type="GO" id="GO:0016787">
    <property type="term" value="F:hydrolase activity"/>
    <property type="evidence" value="ECO:0007669"/>
    <property type="project" value="TreeGrafter"/>
</dbReference>
<accession>A0A4S4JYK1</accession>
<feature type="transmembrane region" description="Helical" evidence="6">
    <location>
        <begin position="6"/>
        <end position="29"/>
    </location>
</feature>
<evidence type="ECO:0000313" key="7">
    <source>
        <dbReference type="EMBL" id="THG90355.1"/>
    </source>
</evidence>
<evidence type="ECO:0008006" key="9">
    <source>
        <dbReference type="Google" id="ProtNLM"/>
    </source>
</evidence>
<feature type="transmembrane region" description="Helical" evidence="6">
    <location>
        <begin position="41"/>
        <end position="62"/>
    </location>
</feature>
<dbReference type="Proteomes" id="UP000297014">
    <property type="component" value="Unassembled WGS sequence"/>
</dbReference>
<evidence type="ECO:0000256" key="2">
    <source>
        <dbReference type="ARBA" id="ARBA00007375"/>
    </source>
</evidence>
<protein>
    <recommendedName>
        <fullName evidence="9">Lysoplasmalogenase</fullName>
    </recommendedName>
</protein>
<dbReference type="Pfam" id="PF07947">
    <property type="entry name" value="YhhN"/>
    <property type="match status" value="1"/>
</dbReference>
<dbReference type="PANTHER" id="PTHR31885">
    <property type="entry name" value="GH04784P"/>
    <property type="match status" value="1"/>
</dbReference>
<evidence type="ECO:0000313" key="8">
    <source>
        <dbReference type="Proteomes" id="UP000297014"/>
    </source>
</evidence>
<name>A0A4S4JYK1_ALKAL</name>
<comment type="caution">
    <text evidence="7">The sequence shown here is derived from an EMBL/GenBank/DDBJ whole genome shotgun (WGS) entry which is preliminary data.</text>
</comment>
<keyword evidence="3 6" id="KW-0812">Transmembrane</keyword>